<keyword evidence="5" id="KW-1185">Reference proteome</keyword>
<dbReference type="InterPro" id="IPR055412">
    <property type="entry name" value="UVB_sens_C"/>
</dbReference>
<evidence type="ECO:0000259" key="3">
    <source>
        <dbReference type="Pfam" id="PF24160"/>
    </source>
</evidence>
<proteinExistence type="inferred from homology"/>
<evidence type="ECO:0000256" key="1">
    <source>
        <dbReference type="ARBA" id="ARBA00007558"/>
    </source>
</evidence>
<dbReference type="EMBL" id="SPLM01000040">
    <property type="protein sequence ID" value="TMW64453.1"/>
    <property type="molecule type" value="Genomic_DNA"/>
</dbReference>
<dbReference type="PANTHER" id="PTHR12770:SF22">
    <property type="entry name" value="PROTEIN ROOT UVB SENSITIVE 1, CHLOROPLASTIC"/>
    <property type="match status" value="1"/>
</dbReference>
<reference evidence="4" key="1">
    <citation type="submission" date="2019-03" db="EMBL/GenBank/DDBJ databases">
        <title>Long read genome sequence of the mycoparasitic Pythium oligandrum ATCC 38472 isolated from sugarbeet rhizosphere.</title>
        <authorList>
            <person name="Gaulin E."/>
        </authorList>
    </citation>
    <scope>NUCLEOTIDE SEQUENCE</scope>
    <source>
        <strain evidence="4">ATCC 38472_TT</strain>
    </source>
</reference>
<evidence type="ECO:0000313" key="5">
    <source>
        <dbReference type="Proteomes" id="UP000794436"/>
    </source>
</evidence>
<sequence length="524" mass="57838">MMLRAQWISPRWRGDRWVTTAVSRRPESSALRLALGRATCRRSATQQPTRWVHTSSSKEELFAPIASQTNGLKHGSTIYGVEDPAKPASNFKVRSSHEHVLTFWKTDQEDAGGEGPRNLKAIVRATTDRTVDFLSDLFMPRDFRKSVTPDYFPYAKWYFMGTIASAASGVLSMQSLLYAIGLGAGSIPTAAAINWVLKDGLGQFGGVMFASIVNNRYDADPKRWRTASAVSLDAAVLLEILTPLCPAYFLPMASLANVAKNISWLSASATRAGFHNSFALRENLADITAKAGSQAIASSIIGTGLGIVISQYTGADTMNVLAAFVALSAAHQFSVYRALTCVSLRTFNCQRLHLVLDHFLNSKGTSVPHQDDIGSQERFMPLLFTGYQSLYSKSTVNGDATLAQVSRQSPQELLRLKEAFGQDNYLLNVTPSKTGTLSVDLALDEAATNSDALRAHLHAVLIQRKLEHHAPSPSTDDELHRLLHKCYDESKALAPRFLELVHKSEWHTENLHVEEKGMRYKWIK</sequence>
<evidence type="ECO:0000313" key="4">
    <source>
        <dbReference type="EMBL" id="TMW64453.1"/>
    </source>
</evidence>
<gene>
    <name evidence="4" type="ORF">Poli38472_013075</name>
</gene>
<evidence type="ECO:0008006" key="6">
    <source>
        <dbReference type="Google" id="ProtNLM"/>
    </source>
</evidence>
<comment type="similarity">
    <text evidence="1">Belongs to the RUS1 family.</text>
</comment>
<organism evidence="4 5">
    <name type="scientific">Pythium oligandrum</name>
    <name type="common">Mycoparasitic fungus</name>
    <dbReference type="NCBI Taxonomy" id="41045"/>
    <lineage>
        <taxon>Eukaryota</taxon>
        <taxon>Sar</taxon>
        <taxon>Stramenopiles</taxon>
        <taxon>Oomycota</taxon>
        <taxon>Peronosporomycetes</taxon>
        <taxon>Pythiales</taxon>
        <taxon>Pythiaceae</taxon>
        <taxon>Pythium</taxon>
    </lineage>
</organism>
<dbReference type="InterPro" id="IPR006968">
    <property type="entry name" value="RUS_fam"/>
</dbReference>
<comment type="caution">
    <text evidence="4">The sequence shown here is derived from an EMBL/GenBank/DDBJ whole genome shotgun (WGS) entry which is preliminary data.</text>
</comment>
<dbReference type="InterPro" id="IPR054549">
    <property type="entry name" value="UVB_sens_RUS_dom"/>
</dbReference>
<dbReference type="Pfam" id="PF24160">
    <property type="entry name" value="UVB_sens_C"/>
    <property type="match status" value="1"/>
</dbReference>
<dbReference type="Pfam" id="PF04884">
    <property type="entry name" value="UVB_sens_prot"/>
    <property type="match status" value="1"/>
</dbReference>
<feature type="domain" description="Root UVB sensitive protein C-terminal" evidence="3">
    <location>
        <begin position="408"/>
        <end position="522"/>
    </location>
</feature>
<name>A0A8K1FNA4_PYTOL</name>
<dbReference type="PANTHER" id="PTHR12770">
    <property type="entry name" value="RUS1 FAMILY PROTEIN C16ORF58"/>
    <property type="match status" value="1"/>
</dbReference>
<dbReference type="OrthoDB" id="19606at2759"/>
<dbReference type="AlphaFoldDB" id="A0A8K1FNA4"/>
<dbReference type="Proteomes" id="UP000794436">
    <property type="component" value="Unassembled WGS sequence"/>
</dbReference>
<evidence type="ECO:0000259" key="2">
    <source>
        <dbReference type="Pfam" id="PF04884"/>
    </source>
</evidence>
<accession>A0A8K1FNA4</accession>
<feature type="domain" description="Protein root UVB sensitive/RUS" evidence="2">
    <location>
        <begin position="127"/>
        <end position="362"/>
    </location>
</feature>
<protein>
    <recommendedName>
        <fullName evidence="6">Vitamin B6 photo-protection and homoeostasis-domain-containing protein</fullName>
    </recommendedName>
</protein>